<comment type="similarity">
    <text evidence="1">Belongs to the glycosyl hydrolase 13 family.</text>
</comment>
<keyword evidence="3" id="KW-0472">Membrane</keyword>
<accession>A0A7Y7PSP2</accession>
<evidence type="ECO:0000259" key="4">
    <source>
        <dbReference type="Pfam" id="PF23915"/>
    </source>
</evidence>
<proteinExistence type="inferred from homology"/>
<keyword evidence="2" id="KW-0326">Glycosidase</keyword>
<evidence type="ECO:0000313" key="6">
    <source>
        <dbReference type="Proteomes" id="UP000565521"/>
    </source>
</evidence>
<dbReference type="Gene3D" id="2.60.40.1180">
    <property type="entry name" value="Golgi alpha-mannosidase II"/>
    <property type="match status" value="1"/>
</dbReference>
<evidence type="ECO:0000256" key="2">
    <source>
        <dbReference type="ARBA" id="ARBA00023295"/>
    </source>
</evidence>
<sequence>MHKLLLAEKRAYKQLLGARVGSAALRVGTPTAYSTANVCAFTKTAGSEQAFVVANVRNSTQAYPLPATLANTTWTYALTGGSFTLGTTLALPAYGYLVLKK</sequence>
<organism evidence="5 6">
    <name type="scientific">Hymenobacter lapidiphilus</name>
    <dbReference type="NCBI Taxonomy" id="2608003"/>
    <lineage>
        <taxon>Bacteria</taxon>
        <taxon>Pseudomonadati</taxon>
        <taxon>Bacteroidota</taxon>
        <taxon>Cytophagia</taxon>
        <taxon>Cytophagales</taxon>
        <taxon>Hymenobacteraceae</taxon>
        <taxon>Hymenobacter</taxon>
    </lineage>
</organism>
<evidence type="ECO:0000256" key="1">
    <source>
        <dbReference type="ARBA" id="ARBA00008061"/>
    </source>
</evidence>
<protein>
    <recommendedName>
        <fullName evidence="4">Alpha-amylase SusG-like C-terminal domain-containing protein</fullName>
    </recommendedName>
</protein>
<dbReference type="Proteomes" id="UP000565521">
    <property type="component" value="Unassembled WGS sequence"/>
</dbReference>
<dbReference type="EMBL" id="JABKAU010000059">
    <property type="protein sequence ID" value="NVO33324.1"/>
    <property type="molecule type" value="Genomic_DNA"/>
</dbReference>
<feature type="domain" description="Alpha-amylase SusG-like C-terminal" evidence="4">
    <location>
        <begin position="38"/>
        <end position="94"/>
    </location>
</feature>
<name>A0A7Y7PSP2_9BACT</name>
<evidence type="ECO:0000256" key="3">
    <source>
        <dbReference type="SAM" id="Phobius"/>
    </source>
</evidence>
<dbReference type="RefSeq" id="WP_176910134.1">
    <property type="nucleotide sequence ID" value="NZ_JABKAU010000059.1"/>
</dbReference>
<keyword evidence="3" id="KW-1133">Transmembrane helix</keyword>
<comment type="caution">
    <text evidence="5">The sequence shown here is derived from an EMBL/GenBank/DDBJ whole genome shotgun (WGS) entry which is preliminary data.</text>
</comment>
<dbReference type="InterPro" id="IPR013780">
    <property type="entry name" value="Glyco_hydro_b"/>
</dbReference>
<dbReference type="AlphaFoldDB" id="A0A7Y7PSP2"/>
<keyword evidence="3" id="KW-0812">Transmembrane</keyword>
<gene>
    <name evidence="5" type="ORF">HW554_19120</name>
</gene>
<feature type="transmembrane region" description="Helical" evidence="3">
    <location>
        <begin position="74"/>
        <end position="99"/>
    </location>
</feature>
<dbReference type="SUPFAM" id="SSF51011">
    <property type="entry name" value="Glycosyl hydrolase domain"/>
    <property type="match status" value="1"/>
</dbReference>
<reference evidence="5 6" key="1">
    <citation type="submission" date="2020-05" db="EMBL/GenBank/DDBJ databases">
        <title>Hymenobacter terrestris sp. nov. and Hymenobacter lapidiphilus sp. nov., isolated from regoliths in Antarctica.</title>
        <authorList>
            <person name="Sedlacek I."/>
            <person name="Pantucek R."/>
            <person name="Zeman M."/>
            <person name="Holochova P."/>
            <person name="Kralova S."/>
            <person name="Stankova E."/>
            <person name="Sedo O."/>
            <person name="Micenkova L."/>
            <person name="Svec P."/>
            <person name="Gupta V."/>
            <person name="Sood U."/>
            <person name="Korpole U.S."/>
            <person name="Lal R."/>
        </authorList>
    </citation>
    <scope>NUCLEOTIDE SEQUENCE [LARGE SCALE GENOMIC DNA]</scope>
    <source>
        <strain evidence="5 6">P5342</strain>
    </source>
</reference>
<keyword evidence="6" id="KW-1185">Reference proteome</keyword>
<dbReference type="InterPro" id="IPR056300">
    <property type="entry name" value="SusG-like_C"/>
</dbReference>
<evidence type="ECO:0000313" key="5">
    <source>
        <dbReference type="EMBL" id="NVO33324.1"/>
    </source>
</evidence>
<dbReference type="Pfam" id="PF23915">
    <property type="entry name" value="SusG_C"/>
    <property type="match status" value="1"/>
</dbReference>
<dbReference type="GO" id="GO:0016798">
    <property type="term" value="F:hydrolase activity, acting on glycosyl bonds"/>
    <property type="evidence" value="ECO:0007669"/>
    <property type="project" value="UniProtKB-KW"/>
</dbReference>
<keyword evidence="2" id="KW-0378">Hydrolase</keyword>